<gene>
    <name evidence="3" type="ORF">Din_038135</name>
</gene>
<dbReference type="Pfam" id="PF23247">
    <property type="entry name" value="LRR_RPS2"/>
    <property type="match status" value="2"/>
</dbReference>
<evidence type="ECO:0000313" key="3">
    <source>
        <dbReference type="EMBL" id="MPA68694.1"/>
    </source>
</evidence>
<accession>A0A5B7BJT5</accession>
<feature type="domain" description="Disease resistance protein At4g27190-like leucine-rich repeats" evidence="2">
    <location>
        <begin position="215"/>
        <end position="287"/>
    </location>
</feature>
<dbReference type="PANTHER" id="PTHR33463:SF198">
    <property type="entry name" value="RPP4C3"/>
    <property type="match status" value="1"/>
</dbReference>
<protein>
    <recommendedName>
        <fullName evidence="2">Disease resistance protein At4g27190-like leucine-rich repeats domain-containing protein</fullName>
    </recommendedName>
</protein>
<sequence length="348" mass="40456">MGEIVFQKLNSLKLMSLPNLSTFYQEIVISESSDVPTHPPLFNPKVVFPSLGELTLYWLYNVKEIWDRQLPAENNFRKLRVLKIHDCHNLIIVIPSNLVQSLQNLEKLYVGWCDLVEEVCELEGHETETLPQIRELKLSKIPRLKNMWWNKVPHGFHNLKNLKSLDIYQCNGLRNLFSPSAWRGLIQLQRLEIDSCKILKEIVAIERGEDEEQDSCMMKEEIVATKRGEDEEEKMATDIIVFPQLRTLKLMSLPELVNVYQGNYILKLPSLEELTIEECPKMKTFPSSGYLDTAKPKASDYGFEQKWYQKGNLAAITQPPFFNEQGLSQTENICCCLWISYREVESKR</sequence>
<feature type="domain" description="Disease resistance protein At4g27190-like leucine-rich repeats" evidence="2">
    <location>
        <begin position="59"/>
        <end position="197"/>
    </location>
</feature>
<dbReference type="AlphaFoldDB" id="A0A5B7BJT5"/>
<dbReference type="InterPro" id="IPR050905">
    <property type="entry name" value="Plant_NBS-LRR"/>
</dbReference>
<reference evidence="3" key="1">
    <citation type="submission" date="2019-08" db="EMBL/GenBank/DDBJ databases">
        <title>Reference gene set and small RNA set construction with multiple tissues from Davidia involucrata Baill.</title>
        <authorList>
            <person name="Yang H."/>
            <person name="Zhou C."/>
            <person name="Li G."/>
            <person name="Wang J."/>
            <person name="Gao P."/>
            <person name="Wang M."/>
            <person name="Wang R."/>
            <person name="Zhao Y."/>
        </authorList>
    </citation>
    <scope>NUCLEOTIDE SEQUENCE</scope>
    <source>
        <tissue evidence="3">Mixed with DoveR01_LX</tissue>
    </source>
</reference>
<dbReference type="EMBL" id="GHES01038135">
    <property type="protein sequence ID" value="MPA68694.1"/>
    <property type="molecule type" value="Transcribed_RNA"/>
</dbReference>
<evidence type="ECO:0000256" key="1">
    <source>
        <dbReference type="ARBA" id="ARBA00022821"/>
    </source>
</evidence>
<dbReference type="InterPro" id="IPR032675">
    <property type="entry name" value="LRR_dom_sf"/>
</dbReference>
<evidence type="ECO:0000259" key="2">
    <source>
        <dbReference type="Pfam" id="PF23247"/>
    </source>
</evidence>
<dbReference type="InterPro" id="IPR057135">
    <property type="entry name" value="At4g27190-like_LRR"/>
</dbReference>
<dbReference type="Gene3D" id="3.80.10.10">
    <property type="entry name" value="Ribonuclease Inhibitor"/>
    <property type="match status" value="2"/>
</dbReference>
<proteinExistence type="predicted"/>
<name>A0A5B7BJT5_DAVIN</name>
<dbReference type="SUPFAM" id="SSF52047">
    <property type="entry name" value="RNI-like"/>
    <property type="match status" value="1"/>
</dbReference>
<keyword evidence="1" id="KW-0611">Plant defense</keyword>
<dbReference type="PANTHER" id="PTHR33463">
    <property type="entry name" value="NB-ARC DOMAIN-CONTAINING PROTEIN-RELATED"/>
    <property type="match status" value="1"/>
</dbReference>
<organism evidence="3">
    <name type="scientific">Davidia involucrata</name>
    <name type="common">Dove tree</name>
    <dbReference type="NCBI Taxonomy" id="16924"/>
    <lineage>
        <taxon>Eukaryota</taxon>
        <taxon>Viridiplantae</taxon>
        <taxon>Streptophyta</taxon>
        <taxon>Embryophyta</taxon>
        <taxon>Tracheophyta</taxon>
        <taxon>Spermatophyta</taxon>
        <taxon>Magnoliopsida</taxon>
        <taxon>eudicotyledons</taxon>
        <taxon>Gunneridae</taxon>
        <taxon>Pentapetalae</taxon>
        <taxon>asterids</taxon>
        <taxon>Cornales</taxon>
        <taxon>Nyssaceae</taxon>
        <taxon>Davidia</taxon>
    </lineage>
</organism>